<evidence type="ECO:0000313" key="3">
    <source>
        <dbReference type="EMBL" id="PIE82902.1"/>
    </source>
</evidence>
<dbReference type="GO" id="GO:0033922">
    <property type="term" value="F:peptidoglycan beta-N-acetylmuramidase activity"/>
    <property type="evidence" value="ECO:0007669"/>
    <property type="project" value="InterPro"/>
</dbReference>
<reference evidence="3 4" key="1">
    <citation type="submission" date="2017-10" db="EMBL/GenBank/DDBJ databases">
        <title>Novel microbial diversity and functional potential in the marine mammal oral microbiome.</title>
        <authorList>
            <person name="Dudek N.K."/>
            <person name="Sun C.L."/>
            <person name="Burstein D."/>
            <person name="Kantor R.S."/>
            <person name="Aliaga Goltsman D.S."/>
            <person name="Bik E.M."/>
            <person name="Thomas B.C."/>
            <person name="Banfield J.F."/>
            <person name="Relman D.A."/>
        </authorList>
    </citation>
    <scope>NUCLEOTIDE SEQUENCE [LARGE SCALE GENOMIC DNA]</scope>
    <source>
        <strain evidence="3">DOLJORAL78_50_517</strain>
    </source>
</reference>
<gene>
    <name evidence="3" type="ORF">CSA09_04965</name>
</gene>
<comment type="caution">
    <text evidence="3">The sequence shown here is derived from an EMBL/GenBank/DDBJ whole genome shotgun (WGS) entry which is preliminary data.</text>
</comment>
<dbReference type="InterPro" id="IPR048503">
    <property type="entry name" value="NamZ_C"/>
</dbReference>
<dbReference type="InterPro" id="IPR008302">
    <property type="entry name" value="NamZ"/>
</dbReference>
<sequence>MSRVQTGLEVLISDYPEKIRGARIGVVCHPASVDAEFHHVLDLLKVAGARITAVFGPEHGARGEAQDMEGVDDVSLDPRLKVPVYSLYGATLDSLTPGQAQLQALDALVIDLQDVGARYYTFVWTMALCMDAAGKAGVRVLVCDRPNPLNGVTTEGNMIKPGFESFVGLHPLPNRHGLTAAEIARYVQTGRGIACELDIIPMRGWQRAMYFDQTGLPWVYPSPNMPTLETALVYPGMCLVEATELSEGRGTCRPFELAGAPDVDPEALATQLSHSHLAGCLFRPVYFRPGFQKHANTICGGVQIHVTDRQCFDAYATGIAFLQSVKRIAPEAFVWREKPYEFVADIPAIDLLTGDVAFRQALDAGTDADLVALSIEWQQERAAFEAIRQQVFLYGGTN</sequence>
<dbReference type="Gene3D" id="3.40.50.12170">
    <property type="entry name" value="Uncharacterised protein PF07075, DUF1343"/>
    <property type="match status" value="1"/>
</dbReference>
<dbReference type="InterPro" id="IPR048502">
    <property type="entry name" value="NamZ_N"/>
</dbReference>
<accession>A0A2G6PEG1</accession>
<protein>
    <recommendedName>
        <fullName evidence="5">DUF1343 domain-containing protein</fullName>
    </recommendedName>
</protein>
<dbReference type="AlphaFoldDB" id="A0A2G6PEG1"/>
<evidence type="ECO:0000313" key="4">
    <source>
        <dbReference type="Proteomes" id="UP000229278"/>
    </source>
</evidence>
<dbReference type="Pfam" id="PF20732">
    <property type="entry name" value="NamZ_C"/>
    <property type="match status" value="1"/>
</dbReference>
<evidence type="ECO:0008006" key="5">
    <source>
        <dbReference type="Google" id="ProtNLM"/>
    </source>
</evidence>
<proteinExistence type="predicted"/>
<evidence type="ECO:0000259" key="2">
    <source>
        <dbReference type="Pfam" id="PF20732"/>
    </source>
</evidence>
<feature type="domain" description="Peptidoglycan beta-N-acetylmuramidase NamZ C-terminal" evidence="2">
    <location>
        <begin position="232"/>
        <end position="394"/>
    </location>
</feature>
<dbReference type="Proteomes" id="UP000229278">
    <property type="component" value="Unassembled WGS sequence"/>
</dbReference>
<dbReference type="Pfam" id="PF07075">
    <property type="entry name" value="NamZ_N"/>
    <property type="match status" value="1"/>
</dbReference>
<evidence type="ECO:0000259" key="1">
    <source>
        <dbReference type="Pfam" id="PF07075"/>
    </source>
</evidence>
<organism evidence="3 4">
    <name type="scientific">Candidatus Contendibacter odensensis</name>
    <dbReference type="NCBI Taxonomy" id="1400860"/>
    <lineage>
        <taxon>Bacteria</taxon>
        <taxon>Pseudomonadati</taxon>
        <taxon>Pseudomonadota</taxon>
        <taxon>Gammaproteobacteria</taxon>
        <taxon>Candidatus Competibacteraceae</taxon>
        <taxon>Candidatus Contendibacter</taxon>
    </lineage>
</organism>
<name>A0A2G6PEG1_9GAMM</name>
<dbReference type="EMBL" id="PDTV01000011">
    <property type="protein sequence ID" value="PIE82902.1"/>
    <property type="molecule type" value="Genomic_DNA"/>
</dbReference>
<dbReference type="Gene3D" id="3.90.1150.140">
    <property type="match status" value="1"/>
</dbReference>
<feature type="domain" description="Peptidoglycan beta-N-acetylmuramidase NamZ N-terminal" evidence="1">
    <location>
        <begin position="24"/>
        <end position="228"/>
    </location>
</feature>
<dbReference type="PIRSF" id="PIRSF016719">
    <property type="entry name" value="UCP016719"/>
    <property type="match status" value="1"/>
</dbReference>
<dbReference type="PANTHER" id="PTHR42915:SF1">
    <property type="entry name" value="PEPTIDOGLYCAN BETA-N-ACETYLMURAMIDASE NAMZ"/>
    <property type="match status" value="1"/>
</dbReference>
<dbReference type="PANTHER" id="PTHR42915">
    <property type="entry name" value="HYPOTHETICAL 460 KDA PROTEIN IN FEUA-SIGW INTERGENIC REGION [PRECURSOR]"/>
    <property type="match status" value="1"/>
</dbReference>